<name>A0A3N4LNQ9_9PEZI</name>
<dbReference type="PANTHER" id="PTHR11956">
    <property type="entry name" value="ARGINYL-TRNA SYNTHETASE"/>
    <property type="match status" value="1"/>
</dbReference>
<dbReference type="Pfam" id="PF03485">
    <property type="entry name" value="Arg_tRNA_synt_N"/>
    <property type="match status" value="1"/>
</dbReference>
<dbReference type="SMART" id="SM00836">
    <property type="entry name" value="DALR_1"/>
    <property type="match status" value="1"/>
</dbReference>
<evidence type="ECO:0000256" key="8">
    <source>
        <dbReference type="ARBA" id="ARBA00033033"/>
    </source>
</evidence>
<dbReference type="Pfam" id="PF00750">
    <property type="entry name" value="tRNA-synt_1d"/>
    <property type="match status" value="1"/>
</dbReference>
<evidence type="ECO:0000256" key="1">
    <source>
        <dbReference type="ARBA" id="ARBA00005594"/>
    </source>
</evidence>
<dbReference type="FunFam" id="3.40.50.620:FF:000058">
    <property type="entry name" value="Mitochondrial arginyl-tRNA synthetase"/>
    <property type="match status" value="1"/>
</dbReference>
<proteinExistence type="inferred from homology"/>
<comment type="similarity">
    <text evidence="1 10">Belongs to the class-I aminoacyl-tRNA synthetase family.</text>
</comment>
<keyword evidence="5 10" id="KW-0067">ATP-binding</keyword>
<dbReference type="InParanoid" id="A0A3N4LNQ9"/>
<dbReference type="CDD" id="cd07956">
    <property type="entry name" value="Anticodon_Ia_Arg"/>
    <property type="match status" value="1"/>
</dbReference>
<dbReference type="GO" id="GO:0005739">
    <property type="term" value="C:mitochondrion"/>
    <property type="evidence" value="ECO:0007669"/>
    <property type="project" value="TreeGrafter"/>
</dbReference>
<evidence type="ECO:0000313" key="13">
    <source>
        <dbReference type="EMBL" id="RPB23169.1"/>
    </source>
</evidence>
<evidence type="ECO:0000259" key="11">
    <source>
        <dbReference type="SMART" id="SM00836"/>
    </source>
</evidence>
<dbReference type="SUPFAM" id="SSF55190">
    <property type="entry name" value="Arginyl-tRNA synthetase (ArgRS), N-terminal 'additional' domain"/>
    <property type="match status" value="1"/>
</dbReference>
<evidence type="ECO:0000313" key="14">
    <source>
        <dbReference type="Proteomes" id="UP000267821"/>
    </source>
</evidence>
<dbReference type="EC" id="6.1.1.19" evidence="2"/>
<evidence type="ECO:0000256" key="10">
    <source>
        <dbReference type="RuleBase" id="RU363038"/>
    </source>
</evidence>
<dbReference type="FunFam" id="3.30.1360.70:FF:000006">
    <property type="entry name" value="Arginyl-tRNA synthetase"/>
    <property type="match status" value="1"/>
</dbReference>
<gene>
    <name evidence="13" type="ORF">L211DRAFT_787716</name>
</gene>
<dbReference type="Proteomes" id="UP000267821">
    <property type="component" value="Unassembled WGS sequence"/>
</dbReference>
<dbReference type="STRING" id="1051890.A0A3N4LNQ9"/>
<dbReference type="SUPFAM" id="SSF47323">
    <property type="entry name" value="Anticodon-binding domain of a subclass of class I aminoacyl-tRNA synthetases"/>
    <property type="match status" value="1"/>
</dbReference>
<dbReference type="InterPro" id="IPR001278">
    <property type="entry name" value="Arg-tRNA-ligase"/>
</dbReference>
<sequence>MADGTVQDLSTMLSSLGLSEKITKFPDSNPEANPIDIFRCYIAEVLAKVSGVDSVLIYPALEWTNQFEKGDLILAVPRLKVKGKVPSELAKEWAEKFPPNDYIKPPVATGVFLQFFFSESLLPKLIIPQILRNPRSYGPSPTGNGKRVIVEFSSPNIAKPFHAGHLRSTIIGGFLANLYEACGWEVIRMNYLGDWGKQFGVLAVGFARHGSERELEEDAIHHLFDVYVKVNQDIAAEKDATATKDEAGNVLKDGTSTTDDEARAFFVRLEGGDKDAYALWARFRDLSIVKYKETYARLNIKYDVYSGESQVSKESMEKAAKILEEKGLSQKDEGAVIIDLTPHNKKLGKAIIQKKDGTSLYLTRDIGAAMERWEKYKFDKMIYVVACQQDLHLQQLFTILKLMGFEWADRCAHINFGMVLGMSTRAGTVKFLDDILREVKDKMHEVMKTNPDKYKLVENPEEVAEVVGRTGVMIQDMSGKRINGYPFDMDRMTSFEGDTGPYLQYAHSRLCSITRKAGIQEEKLLTADHVKHLAGSTHAVNLIRALAQFPDVILNTMKTQEPTTIVTYLFKMTHLLSSSYDVLRVVGEEEGVASARLALYESARMVLRNGMELLGLTPVERM</sequence>
<evidence type="ECO:0000256" key="7">
    <source>
        <dbReference type="ARBA" id="ARBA00023146"/>
    </source>
</evidence>
<dbReference type="PROSITE" id="PS00178">
    <property type="entry name" value="AA_TRNA_LIGASE_I"/>
    <property type="match status" value="1"/>
</dbReference>
<dbReference type="Gene3D" id="3.30.1360.70">
    <property type="entry name" value="Arginyl tRNA synthetase N-terminal domain"/>
    <property type="match status" value="1"/>
</dbReference>
<dbReference type="GO" id="GO:0006420">
    <property type="term" value="P:arginyl-tRNA aminoacylation"/>
    <property type="evidence" value="ECO:0007669"/>
    <property type="project" value="InterPro"/>
</dbReference>
<dbReference type="FunFam" id="1.10.730.10:FF:000006">
    <property type="entry name" value="Arginyl-tRNA synthetase 2, mitochondrial"/>
    <property type="match status" value="1"/>
</dbReference>
<accession>A0A3N4LNQ9</accession>
<dbReference type="InterPro" id="IPR014729">
    <property type="entry name" value="Rossmann-like_a/b/a_fold"/>
</dbReference>
<dbReference type="PANTHER" id="PTHR11956:SF11">
    <property type="entry name" value="ARGININE--TRNA LIGASE, MITOCHONDRIAL-RELATED"/>
    <property type="match status" value="1"/>
</dbReference>
<dbReference type="InterPro" id="IPR008909">
    <property type="entry name" value="DALR_anticod-bd"/>
</dbReference>
<dbReference type="SUPFAM" id="SSF52374">
    <property type="entry name" value="Nucleotidylyl transferase"/>
    <property type="match status" value="1"/>
</dbReference>
<reference evidence="13 14" key="1">
    <citation type="journal article" date="2018" name="Nat. Ecol. Evol.">
        <title>Pezizomycetes genomes reveal the molecular basis of ectomycorrhizal truffle lifestyle.</title>
        <authorList>
            <person name="Murat C."/>
            <person name="Payen T."/>
            <person name="Noel B."/>
            <person name="Kuo A."/>
            <person name="Morin E."/>
            <person name="Chen J."/>
            <person name="Kohler A."/>
            <person name="Krizsan K."/>
            <person name="Balestrini R."/>
            <person name="Da Silva C."/>
            <person name="Montanini B."/>
            <person name="Hainaut M."/>
            <person name="Levati E."/>
            <person name="Barry K.W."/>
            <person name="Belfiori B."/>
            <person name="Cichocki N."/>
            <person name="Clum A."/>
            <person name="Dockter R.B."/>
            <person name="Fauchery L."/>
            <person name="Guy J."/>
            <person name="Iotti M."/>
            <person name="Le Tacon F."/>
            <person name="Lindquist E.A."/>
            <person name="Lipzen A."/>
            <person name="Malagnac F."/>
            <person name="Mello A."/>
            <person name="Molinier V."/>
            <person name="Miyauchi S."/>
            <person name="Poulain J."/>
            <person name="Riccioni C."/>
            <person name="Rubini A."/>
            <person name="Sitrit Y."/>
            <person name="Splivallo R."/>
            <person name="Traeger S."/>
            <person name="Wang M."/>
            <person name="Zifcakova L."/>
            <person name="Wipf D."/>
            <person name="Zambonelli A."/>
            <person name="Paolocci F."/>
            <person name="Nowrousian M."/>
            <person name="Ottonello S."/>
            <person name="Baldrian P."/>
            <person name="Spatafora J.W."/>
            <person name="Henrissat B."/>
            <person name="Nagy L.G."/>
            <person name="Aury J.M."/>
            <person name="Wincker P."/>
            <person name="Grigoriev I.V."/>
            <person name="Bonfante P."/>
            <person name="Martin F.M."/>
        </authorList>
    </citation>
    <scope>NUCLEOTIDE SEQUENCE [LARGE SCALE GENOMIC DNA]</scope>
    <source>
        <strain evidence="13 14">ATCC MYA-4762</strain>
    </source>
</reference>
<keyword evidence="6 10" id="KW-0648">Protein biosynthesis</keyword>
<feature type="domain" description="DALR anticodon binding" evidence="11">
    <location>
        <begin position="503"/>
        <end position="622"/>
    </location>
</feature>
<dbReference type="HAMAP" id="MF_00123">
    <property type="entry name" value="Arg_tRNA_synth"/>
    <property type="match status" value="1"/>
</dbReference>
<protein>
    <recommendedName>
        <fullName evidence="2">arginine--tRNA ligase</fullName>
        <ecNumber evidence="2">6.1.1.19</ecNumber>
    </recommendedName>
    <alternativeName>
        <fullName evidence="8">Arginyl-tRNA synthetase</fullName>
    </alternativeName>
</protein>
<dbReference type="InterPro" id="IPR009080">
    <property type="entry name" value="tRNAsynth_Ia_anticodon-bd"/>
</dbReference>
<evidence type="ECO:0000256" key="3">
    <source>
        <dbReference type="ARBA" id="ARBA00022598"/>
    </source>
</evidence>
<keyword evidence="14" id="KW-1185">Reference proteome</keyword>
<evidence type="ECO:0000256" key="6">
    <source>
        <dbReference type="ARBA" id="ARBA00022917"/>
    </source>
</evidence>
<evidence type="ECO:0000256" key="5">
    <source>
        <dbReference type="ARBA" id="ARBA00022840"/>
    </source>
</evidence>
<dbReference type="OrthoDB" id="68056at2759"/>
<feature type="domain" description="Arginyl tRNA synthetase N-terminal" evidence="12">
    <location>
        <begin position="36"/>
        <end position="117"/>
    </location>
</feature>
<dbReference type="AlphaFoldDB" id="A0A3N4LNQ9"/>
<keyword evidence="7 10" id="KW-0030">Aminoacyl-tRNA synthetase</keyword>
<dbReference type="InterPro" id="IPR036695">
    <property type="entry name" value="Arg-tRNA-synth_N_sf"/>
</dbReference>
<dbReference type="Pfam" id="PF05746">
    <property type="entry name" value="DALR_1"/>
    <property type="match status" value="1"/>
</dbReference>
<dbReference type="EMBL" id="ML121548">
    <property type="protein sequence ID" value="RPB23169.1"/>
    <property type="molecule type" value="Genomic_DNA"/>
</dbReference>
<evidence type="ECO:0000256" key="4">
    <source>
        <dbReference type="ARBA" id="ARBA00022741"/>
    </source>
</evidence>
<dbReference type="GO" id="GO:0032543">
    <property type="term" value="P:mitochondrial translation"/>
    <property type="evidence" value="ECO:0007669"/>
    <property type="project" value="TreeGrafter"/>
</dbReference>
<dbReference type="Gene3D" id="3.40.50.620">
    <property type="entry name" value="HUPs"/>
    <property type="match status" value="1"/>
</dbReference>
<evidence type="ECO:0000259" key="12">
    <source>
        <dbReference type="SMART" id="SM01016"/>
    </source>
</evidence>
<dbReference type="Gene3D" id="1.10.730.10">
    <property type="entry name" value="Isoleucyl-tRNA Synthetase, Domain 1"/>
    <property type="match status" value="1"/>
</dbReference>
<dbReference type="FunCoup" id="A0A3N4LNQ9">
    <property type="interactions" value="1001"/>
</dbReference>
<keyword evidence="4 10" id="KW-0547">Nucleotide-binding</keyword>
<organism evidence="13 14">
    <name type="scientific">Terfezia boudieri ATCC MYA-4762</name>
    <dbReference type="NCBI Taxonomy" id="1051890"/>
    <lineage>
        <taxon>Eukaryota</taxon>
        <taxon>Fungi</taxon>
        <taxon>Dikarya</taxon>
        <taxon>Ascomycota</taxon>
        <taxon>Pezizomycotina</taxon>
        <taxon>Pezizomycetes</taxon>
        <taxon>Pezizales</taxon>
        <taxon>Pezizaceae</taxon>
        <taxon>Terfezia</taxon>
    </lineage>
</organism>
<keyword evidence="3 10" id="KW-0436">Ligase</keyword>
<comment type="catalytic activity">
    <reaction evidence="9">
        <text>tRNA(Arg) + L-arginine + ATP = L-arginyl-tRNA(Arg) + AMP + diphosphate</text>
        <dbReference type="Rhea" id="RHEA:20301"/>
        <dbReference type="Rhea" id="RHEA-COMP:9658"/>
        <dbReference type="Rhea" id="RHEA-COMP:9673"/>
        <dbReference type="ChEBI" id="CHEBI:30616"/>
        <dbReference type="ChEBI" id="CHEBI:32682"/>
        <dbReference type="ChEBI" id="CHEBI:33019"/>
        <dbReference type="ChEBI" id="CHEBI:78442"/>
        <dbReference type="ChEBI" id="CHEBI:78513"/>
        <dbReference type="ChEBI" id="CHEBI:456215"/>
        <dbReference type="EC" id="6.1.1.19"/>
    </reaction>
</comment>
<dbReference type="InterPro" id="IPR035684">
    <property type="entry name" value="ArgRS_core"/>
</dbReference>
<dbReference type="GO" id="GO:0004814">
    <property type="term" value="F:arginine-tRNA ligase activity"/>
    <property type="evidence" value="ECO:0007669"/>
    <property type="project" value="UniProtKB-EC"/>
</dbReference>
<evidence type="ECO:0000256" key="2">
    <source>
        <dbReference type="ARBA" id="ARBA00012837"/>
    </source>
</evidence>
<evidence type="ECO:0000256" key="9">
    <source>
        <dbReference type="ARBA" id="ARBA00049339"/>
    </source>
</evidence>
<dbReference type="NCBIfam" id="TIGR00456">
    <property type="entry name" value="argS"/>
    <property type="match status" value="1"/>
</dbReference>
<dbReference type="InterPro" id="IPR001412">
    <property type="entry name" value="aa-tRNA-synth_I_CS"/>
</dbReference>
<dbReference type="GO" id="GO:0005524">
    <property type="term" value="F:ATP binding"/>
    <property type="evidence" value="ECO:0007669"/>
    <property type="project" value="UniProtKB-KW"/>
</dbReference>
<dbReference type="CDD" id="cd00671">
    <property type="entry name" value="ArgRS_core"/>
    <property type="match status" value="1"/>
</dbReference>
<dbReference type="SMART" id="SM01016">
    <property type="entry name" value="Arg_tRNA_synt_N"/>
    <property type="match status" value="1"/>
</dbReference>
<dbReference type="InterPro" id="IPR005148">
    <property type="entry name" value="Arg-tRNA-synth_N"/>
</dbReference>
<dbReference type="PRINTS" id="PR01038">
    <property type="entry name" value="TRNASYNTHARG"/>
</dbReference>